<comment type="caution">
    <text evidence="1">The sequence shown here is derived from an EMBL/GenBank/DDBJ whole genome shotgun (WGS) entry which is preliminary data.</text>
</comment>
<sequence>MFAIKAAIVHQNLKIQFYNQIKMNASITESKRTRKMPEVKVNKELLFYLNQIAGEYMDTNHPKPCAKLPGYSKQYSGATRKLHLSLSFYQINWKQSIENKISDLNNSIELSKKAKYSSNLSCIKIKAAKQII</sequence>
<keyword evidence="2" id="KW-1185">Reference proteome</keyword>
<dbReference type="EMBL" id="SBIQ01000118">
    <property type="protein sequence ID" value="KAF7683185.1"/>
    <property type="molecule type" value="Genomic_DNA"/>
</dbReference>
<evidence type="ECO:0000313" key="1">
    <source>
        <dbReference type="EMBL" id="KAF7683185.1"/>
    </source>
</evidence>
<organism evidence="1 2">
    <name type="scientific">Astathelohania contejeani</name>
    <dbReference type="NCBI Taxonomy" id="164912"/>
    <lineage>
        <taxon>Eukaryota</taxon>
        <taxon>Fungi</taxon>
        <taxon>Fungi incertae sedis</taxon>
        <taxon>Microsporidia</taxon>
        <taxon>Astathelohaniidae</taxon>
        <taxon>Astathelohania</taxon>
    </lineage>
</organism>
<reference evidence="1 2" key="1">
    <citation type="submission" date="2019-01" db="EMBL/GenBank/DDBJ databases">
        <title>Genomes sequencing and comparative genomics of infectious freshwater microsporidia, Cucumispora dikerogammari and Thelohania contejeani.</title>
        <authorList>
            <person name="Cormier A."/>
            <person name="Giraud I."/>
            <person name="Wattier R."/>
            <person name="Teixeira M."/>
            <person name="Grandjean F."/>
            <person name="Rigaud T."/>
            <person name="Cordaux R."/>
        </authorList>
    </citation>
    <scope>NUCLEOTIDE SEQUENCE [LARGE SCALE GENOMIC DNA]</scope>
    <source>
        <strain evidence="1">T1</strain>
        <tissue evidence="1">Spores</tissue>
    </source>
</reference>
<gene>
    <name evidence="1" type="ORF">TCON_1606</name>
</gene>
<accession>A0ABQ7HYA7</accession>
<proteinExistence type="predicted"/>
<protein>
    <submittedName>
        <fullName evidence="1">Uncharacterized protein</fullName>
    </submittedName>
</protein>
<dbReference type="Proteomes" id="UP001516464">
    <property type="component" value="Unassembled WGS sequence"/>
</dbReference>
<name>A0ABQ7HYA7_9MICR</name>
<evidence type="ECO:0000313" key="2">
    <source>
        <dbReference type="Proteomes" id="UP001516464"/>
    </source>
</evidence>